<dbReference type="EMBL" id="CP159534">
    <property type="protein sequence ID" value="XCJ73951.1"/>
    <property type="molecule type" value="Genomic_DNA"/>
</dbReference>
<dbReference type="RefSeq" id="WP_353945400.1">
    <property type="nucleotide sequence ID" value="NZ_CP159534.1"/>
</dbReference>
<dbReference type="KEGG" id="stac:ABII15_30070"/>
<dbReference type="InterPro" id="IPR036388">
    <property type="entry name" value="WH-like_DNA-bd_sf"/>
</dbReference>
<organism evidence="5">
    <name type="scientific">Streptomyces tabacisoli</name>
    <dbReference type="NCBI Taxonomy" id="3156398"/>
    <lineage>
        <taxon>Bacteria</taxon>
        <taxon>Bacillati</taxon>
        <taxon>Actinomycetota</taxon>
        <taxon>Actinomycetes</taxon>
        <taxon>Kitasatosporales</taxon>
        <taxon>Streptomycetaceae</taxon>
        <taxon>Streptomyces</taxon>
    </lineage>
</organism>
<keyword evidence="2" id="KW-0238">DNA-binding</keyword>
<evidence type="ECO:0000313" key="5">
    <source>
        <dbReference type="EMBL" id="XCJ73951.1"/>
    </source>
</evidence>
<dbReference type="CDD" id="cd00090">
    <property type="entry name" value="HTH_ARSR"/>
    <property type="match status" value="1"/>
</dbReference>
<dbReference type="InterPro" id="IPR036390">
    <property type="entry name" value="WH_DNA-bd_sf"/>
</dbReference>
<proteinExistence type="predicted"/>
<dbReference type="InterPro" id="IPR011991">
    <property type="entry name" value="ArsR-like_HTH"/>
</dbReference>
<dbReference type="Gene3D" id="1.10.10.10">
    <property type="entry name" value="Winged helix-like DNA-binding domain superfamily/Winged helix DNA-binding domain"/>
    <property type="match status" value="1"/>
</dbReference>
<evidence type="ECO:0000256" key="2">
    <source>
        <dbReference type="ARBA" id="ARBA00023125"/>
    </source>
</evidence>
<accession>A0AAU8J0C9</accession>
<dbReference type="PANTHER" id="PTHR43132:SF6">
    <property type="entry name" value="HTH-TYPE TRANSCRIPTIONAL REPRESSOR CZRA"/>
    <property type="match status" value="1"/>
</dbReference>
<dbReference type="SMART" id="SM00418">
    <property type="entry name" value="HTH_ARSR"/>
    <property type="match status" value="1"/>
</dbReference>
<feature type="domain" description="HTH arsR-type" evidence="4">
    <location>
        <begin position="259"/>
        <end position="333"/>
    </location>
</feature>
<dbReference type="AlphaFoldDB" id="A0AAU8J0C9"/>
<evidence type="ECO:0000259" key="4">
    <source>
        <dbReference type="SMART" id="SM00418"/>
    </source>
</evidence>
<dbReference type="InterPro" id="IPR051011">
    <property type="entry name" value="Metal_resp_trans_reg"/>
</dbReference>
<gene>
    <name evidence="5" type="ORF">ABII15_30070</name>
</gene>
<dbReference type="GO" id="GO:0003700">
    <property type="term" value="F:DNA-binding transcription factor activity"/>
    <property type="evidence" value="ECO:0007669"/>
    <property type="project" value="InterPro"/>
</dbReference>
<dbReference type="GO" id="GO:0003677">
    <property type="term" value="F:DNA binding"/>
    <property type="evidence" value="ECO:0007669"/>
    <property type="project" value="UniProtKB-KW"/>
</dbReference>
<evidence type="ECO:0000256" key="3">
    <source>
        <dbReference type="ARBA" id="ARBA00023163"/>
    </source>
</evidence>
<name>A0AAU8J0C9_9ACTN</name>
<sequence length="336" mass="37002">MIEFRFVMGDLARTSFAYSPLQEAVYSLRAWREPARYPHQRPWLRRLGPAFRRQDTELLGALIAPHLWIPDFLTPRPDRPRPVLARQLAALRRVPPELLAPEFTAAYDTTADRLPEVLRAGLADPAAFRHRIADALESYWHDCLAADWWPRVQSVLEADLTHRGKVLAEEGVGGLFTGLDPRLSWDGEVLTLVQTNSHGYLPWPAADIAIGGRGLVLVPTLFAHGAHTMIDPGLPPLLSYPARGRATISETAPPASGEALTRLLGAPRARLLRLLTEPASTTELAHRLAVTPGAVSQHLSILYDAGLLTRTRGGRSVRYGRSELGERLCGSDDPAS</sequence>
<keyword evidence="1" id="KW-0805">Transcription regulation</keyword>
<protein>
    <submittedName>
        <fullName evidence="5">DUF5937 family protein</fullName>
    </submittedName>
</protein>
<dbReference type="InterPro" id="IPR045981">
    <property type="entry name" value="DUF5937"/>
</dbReference>
<reference evidence="5" key="1">
    <citation type="submission" date="2024-06" db="EMBL/GenBank/DDBJ databases">
        <title>Streptomyces sp. strain HUAS MG91 genome sequences.</title>
        <authorList>
            <person name="Mo P."/>
        </authorList>
    </citation>
    <scope>NUCLEOTIDE SEQUENCE</scope>
    <source>
        <strain evidence="5">HUAS MG91</strain>
    </source>
</reference>
<evidence type="ECO:0000256" key="1">
    <source>
        <dbReference type="ARBA" id="ARBA00023015"/>
    </source>
</evidence>
<keyword evidence="3" id="KW-0804">Transcription</keyword>
<dbReference type="PANTHER" id="PTHR43132">
    <property type="entry name" value="ARSENICAL RESISTANCE OPERON REPRESSOR ARSR-RELATED"/>
    <property type="match status" value="1"/>
</dbReference>
<dbReference type="Pfam" id="PF12840">
    <property type="entry name" value="HTH_20"/>
    <property type="match status" value="1"/>
</dbReference>
<dbReference type="SUPFAM" id="SSF46785">
    <property type="entry name" value="Winged helix' DNA-binding domain"/>
    <property type="match status" value="1"/>
</dbReference>
<dbReference type="InterPro" id="IPR001845">
    <property type="entry name" value="HTH_ArsR_DNA-bd_dom"/>
</dbReference>
<dbReference type="Pfam" id="PF19361">
    <property type="entry name" value="DUF5937"/>
    <property type="match status" value="1"/>
</dbReference>